<feature type="short sequence motif" description="GXGXXG" evidence="3">
    <location>
        <begin position="12"/>
        <end position="17"/>
    </location>
</feature>
<protein>
    <submittedName>
        <fullName evidence="6">Patatin-like phospholipase family protein</fullName>
    </submittedName>
</protein>
<dbReference type="GO" id="GO:0016042">
    <property type="term" value="P:lipid catabolic process"/>
    <property type="evidence" value="ECO:0007669"/>
    <property type="project" value="UniProtKB-UniRule"/>
</dbReference>
<dbReference type="SUPFAM" id="SSF52151">
    <property type="entry name" value="FabD/lysophospholipase-like"/>
    <property type="match status" value="1"/>
</dbReference>
<feature type="short sequence motif" description="GXSXG" evidence="3">
    <location>
        <begin position="44"/>
        <end position="48"/>
    </location>
</feature>
<keyword evidence="4" id="KW-0175">Coiled coil</keyword>
<evidence type="ECO:0000259" key="5">
    <source>
        <dbReference type="PROSITE" id="PS51635"/>
    </source>
</evidence>
<dbReference type="Pfam" id="PF01734">
    <property type="entry name" value="Patatin"/>
    <property type="match status" value="1"/>
</dbReference>
<dbReference type="InterPro" id="IPR016035">
    <property type="entry name" value="Acyl_Trfase/lysoPLipase"/>
</dbReference>
<accession>A0A8J7F5A3</accession>
<feature type="coiled-coil region" evidence="4">
    <location>
        <begin position="294"/>
        <end position="321"/>
    </location>
</feature>
<dbReference type="GO" id="GO:0004620">
    <property type="term" value="F:phospholipase activity"/>
    <property type="evidence" value="ECO:0007669"/>
    <property type="project" value="TreeGrafter"/>
</dbReference>
<feature type="active site" description="Proton acceptor" evidence="3">
    <location>
        <position position="201"/>
    </location>
</feature>
<proteinExistence type="inferred from homology"/>
<feature type="active site" description="Nucleophile" evidence="3">
    <location>
        <position position="46"/>
    </location>
</feature>
<evidence type="ECO:0000256" key="4">
    <source>
        <dbReference type="SAM" id="Coils"/>
    </source>
</evidence>
<comment type="similarity">
    <text evidence="1">Belongs to the patatin family.</text>
</comment>
<organism evidence="6 7">
    <name type="scientific">Plectonema cf. radiosum LEGE 06105</name>
    <dbReference type="NCBI Taxonomy" id="945769"/>
    <lineage>
        <taxon>Bacteria</taxon>
        <taxon>Bacillati</taxon>
        <taxon>Cyanobacteriota</taxon>
        <taxon>Cyanophyceae</taxon>
        <taxon>Oscillatoriophycideae</taxon>
        <taxon>Oscillatoriales</taxon>
        <taxon>Microcoleaceae</taxon>
        <taxon>Plectonema</taxon>
    </lineage>
</organism>
<gene>
    <name evidence="6" type="ORF">IQ247_23355</name>
</gene>
<dbReference type="PANTHER" id="PTHR32176">
    <property type="entry name" value="XYLOSE ISOMERASE"/>
    <property type="match status" value="1"/>
</dbReference>
<evidence type="ECO:0000256" key="2">
    <source>
        <dbReference type="ARBA" id="ARBA00023098"/>
    </source>
</evidence>
<keyword evidence="3" id="KW-0442">Lipid degradation</keyword>
<dbReference type="AlphaFoldDB" id="A0A8J7F5A3"/>
<comment type="caution">
    <text evidence="6">The sequence shown here is derived from an EMBL/GenBank/DDBJ whole genome shotgun (WGS) entry which is preliminary data.</text>
</comment>
<dbReference type="GO" id="GO:0047372">
    <property type="term" value="F:monoacylglycerol lipase activity"/>
    <property type="evidence" value="ECO:0007669"/>
    <property type="project" value="TreeGrafter"/>
</dbReference>
<keyword evidence="7" id="KW-1185">Reference proteome</keyword>
<feature type="short sequence motif" description="DGA/G" evidence="3">
    <location>
        <begin position="201"/>
        <end position="203"/>
    </location>
</feature>
<evidence type="ECO:0000256" key="1">
    <source>
        <dbReference type="ARBA" id="ARBA00010240"/>
    </source>
</evidence>
<dbReference type="RefSeq" id="WP_193923697.1">
    <property type="nucleotide sequence ID" value="NZ_JADEWL010000106.1"/>
</dbReference>
<dbReference type="EMBL" id="JADEWL010000106">
    <property type="protein sequence ID" value="MBE9215567.1"/>
    <property type="molecule type" value="Genomic_DNA"/>
</dbReference>
<dbReference type="InterPro" id="IPR002641">
    <property type="entry name" value="PNPLA_dom"/>
</dbReference>
<feature type="domain" description="PNPLA" evidence="5">
    <location>
        <begin position="8"/>
        <end position="214"/>
    </location>
</feature>
<keyword evidence="2 3" id="KW-0443">Lipid metabolism</keyword>
<evidence type="ECO:0000313" key="6">
    <source>
        <dbReference type="EMBL" id="MBE9215567.1"/>
    </source>
</evidence>
<evidence type="ECO:0000256" key="3">
    <source>
        <dbReference type="PROSITE-ProRule" id="PRU01161"/>
    </source>
</evidence>
<dbReference type="Proteomes" id="UP000620559">
    <property type="component" value="Unassembled WGS sequence"/>
</dbReference>
<reference evidence="6" key="1">
    <citation type="submission" date="2020-10" db="EMBL/GenBank/DDBJ databases">
        <authorList>
            <person name="Castelo-Branco R."/>
            <person name="Eusebio N."/>
            <person name="Adriana R."/>
            <person name="Vieira A."/>
            <person name="Brugerolle De Fraissinette N."/>
            <person name="Rezende De Castro R."/>
            <person name="Schneider M.P."/>
            <person name="Vasconcelos V."/>
            <person name="Leao P.N."/>
        </authorList>
    </citation>
    <scope>NUCLEOTIDE SEQUENCE</scope>
    <source>
        <strain evidence="6">LEGE 06105</strain>
    </source>
</reference>
<dbReference type="PANTHER" id="PTHR32176:SF92">
    <property type="entry name" value="XYLOSE ISOMERASE"/>
    <property type="match status" value="1"/>
</dbReference>
<dbReference type="Gene3D" id="3.40.1090.10">
    <property type="entry name" value="Cytosolic phospholipase A2 catalytic domain"/>
    <property type="match status" value="1"/>
</dbReference>
<evidence type="ECO:0000313" key="7">
    <source>
        <dbReference type="Proteomes" id="UP000620559"/>
    </source>
</evidence>
<dbReference type="PROSITE" id="PS51635">
    <property type="entry name" value="PNPLA"/>
    <property type="match status" value="1"/>
</dbReference>
<sequence length="343" mass="39242">MSFKYKVLSIDGGGIRGIIPSIILKEIEQRTQKRIWQLFDLIAGTSTGGFLAMILTMPNSEDKTEARYSMEDIINMYRVDGKNIFHEPFLESLTDVDDLLRPKYPSEGRERIAEKYFQDVFLKDALTNIFITSYDIQIRLPVFFINNSTFQRHTGTNFRKLCNDYKMIEAAMATTAAPTFFQPYQLAMRGCDKDDFYALVDGAVFANNPTALAIVEAIIYTQNNGENISLEDILVTSLGTGSLTRRFPYEQAVNWGKLQWIQPLINIFLDGASEVANYQLKQLLPEAQNSNKQYYRFQKELTEANDDLDNTTEENIALLEKVAHTIIQEQSRELDKLCEQLLA</sequence>
<keyword evidence="3" id="KW-0378">Hydrolase</keyword>
<name>A0A8J7F5A3_9CYAN</name>